<comment type="caution">
    <text evidence="1">The sequence shown here is derived from an EMBL/GenBank/DDBJ whole genome shotgun (WGS) entry which is preliminary data.</text>
</comment>
<evidence type="ECO:0000313" key="2">
    <source>
        <dbReference type="Proteomes" id="UP000430345"/>
    </source>
</evidence>
<proteinExistence type="predicted"/>
<organism evidence="1 2">
    <name type="scientific">Clostridium tarantellae</name>
    <dbReference type="NCBI Taxonomy" id="39493"/>
    <lineage>
        <taxon>Bacteria</taxon>
        <taxon>Bacillati</taxon>
        <taxon>Bacillota</taxon>
        <taxon>Clostridia</taxon>
        <taxon>Eubacteriales</taxon>
        <taxon>Clostridiaceae</taxon>
        <taxon>Clostridium</taxon>
    </lineage>
</organism>
<keyword evidence="2" id="KW-1185">Reference proteome</keyword>
<dbReference type="AlphaFoldDB" id="A0A6I1MW53"/>
<dbReference type="EMBL" id="WHJC01000413">
    <property type="protein sequence ID" value="MPQ45051.1"/>
    <property type="molecule type" value="Genomic_DNA"/>
</dbReference>
<protein>
    <submittedName>
        <fullName evidence="1">Transposase</fullName>
    </submittedName>
</protein>
<gene>
    <name evidence="1" type="ORF">GBZ86_15110</name>
</gene>
<evidence type="ECO:0000313" key="1">
    <source>
        <dbReference type="EMBL" id="MPQ45051.1"/>
    </source>
</evidence>
<dbReference type="Proteomes" id="UP000430345">
    <property type="component" value="Unassembled WGS sequence"/>
</dbReference>
<reference evidence="1 2" key="1">
    <citation type="submission" date="2019-10" db="EMBL/GenBank/DDBJ databases">
        <title>The Genome Sequence of Clostridium tarantellae Isolated from Fish Brain.</title>
        <authorList>
            <person name="Bano L."/>
            <person name="Kiel M."/>
            <person name="Sales G."/>
            <person name="Doxey A.C."/>
            <person name="Mansfield M.J."/>
            <person name="Schiavone M."/>
            <person name="Rossetto O."/>
            <person name="Pirazzini M."/>
            <person name="Dobrindt U."/>
            <person name="Montecucco C."/>
        </authorList>
    </citation>
    <scope>NUCLEOTIDE SEQUENCE [LARGE SCALE GENOMIC DNA]</scope>
    <source>
        <strain evidence="1 2">DSM 3997</strain>
    </source>
</reference>
<sequence>MADLGYLKSEFLAKINEKRAYYISKIKSNTRIYKIRYI</sequence>
<dbReference type="OrthoDB" id="2432160at2"/>
<name>A0A6I1MW53_9CLOT</name>
<accession>A0A6I1MW53</accession>